<sequence length="106" mass="11526">MTTITTAACARPPACDEPEFAALLADAVADEAPRVFAIVEEFGDRHDARIAAWGMAFPERAELVGIYRPLRMTLTAPESALPLFTRDNTQARLVWAAPAPETPDET</sequence>
<name>A0A421BA64_9PSEU</name>
<dbReference type="EMBL" id="RCDD01000001">
    <property type="protein sequence ID" value="RLK61452.1"/>
    <property type="molecule type" value="Genomic_DNA"/>
</dbReference>
<dbReference type="AlphaFoldDB" id="A0A421BA64"/>
<evidence type="ECO:0000313" key="2">
    <source>
        <dbReference type="Proteomes" id="UP000282454"/>
    </source>
</evidence>
<protein>
    <submittedName>
        <fullName evidence="1">Uncharacterized protein</fullName>
    </submittedName>
</protein>
<proteinExistence type="predicted"/>
<dbReference type="Proteomes" id="UP000282454">
    <property type="component" value="Unassembled WGS sequence"/>
</dbReference>
<dbReference type="OrthoDB" id="3694433at2"/>
<keyword evidence="2" id="KW-1185">Reference proteome</keyword>
<gene>
    <name evidence="1" type="ORF">CLV68_1992</name>
</gene>
<organism evidence="1 2">
    <name type="scientific">Actinokineospora cianjurensis</name>
    <dbReference type="NCBI Taxonomy" id="585224"/>
    <lineage>
        <taxon>Bacteria</taxon>
        <taxon>Bacillati</taxon>
        <taxon>Actinomycetota</taxon>
        <taxon>Actinomycetes</taxon>
        <taxon>Pseudonocardiales</taxon>
        <taxon>Pseudonocardiaceae</taxon>
        <taxon>Actinokineospora</taxon>
    </lineage>
</organism>
<comment type="caution">
    <text evidence="1">The sequence shown here is derived from an EMBL/GenBank/DDBJ whole genome shotgun (WGS) entry which is preliminary data.</text>
</comment>
<dbReference type="RefSeq" id="WP_121390103.1">
    <property type="nucleotide sequence ID" value="NZ_RCDD01000001.1"/>
</dbReference>
<reference evidence="1 2" key="1">
    <citation type="submission" date="2018-10" db="EMBL/GenBank/DDBJ databases">
        <title>Genomic Encyclopedia of Archaeal and Bacterial Type Strains, Phase II (KMG-II): from individual species to whole genera.</title>
        <authorList>
            <person name="Goeker M."/>
        </authorList>
    </citation>
    <scope>NUCLEOTIDE SEQUENCE [LARGE SCALE GENOMIC DNA]</scope>
    <source>
        <strain evidence="1 2">DSM 45657</strain>
    </source>
</reference>
<evidence type="ECO:0000313" key="1">
    <source>
        <dbReference type="EMBL" id="RLK61452.1"/>
    </source>
</evidence>
<accession>A0A421BA64</accession>